<dbReference type="AlphaFoldDB" id="A0A0H3DJF4"/>
<proteinExistence type="inferred from homology"/>
<protein>
    <submittedName>
        <fullName evidence="4">Gas vesicle synthesis protein</fullName>
    </submittedName>
</protein>
<dbReference type="eggNOG" id="ENOG5031T6B">
    <property type="taxonomic scope" value="Bacteria"/>
</dbReference>
<comment type="similarity">
    <text evidence="3">Belongs to the gas vesicle GvpF/GvpL family.</text>
</comment>
<dbReference type="GeneID" id="92876235"/>
<organism evidence="4 5">
    <name type="scientific">Amycolatopsis mediterranei (strain U-32)</name>
    <dbReference type="NCBI Taxonomy" id="749927"/>
    <lineage>
        <taxon>Bacteria</taxon>
        <taxon>Bacillati</taxon>
        <taxon>Actinomycetota</taxon>
        <taxon>Actinomycetes</taxon>
        <taxon>Pseudonocardiales</taxon>
        <taxon>Pseudonocardiaceae</taxon>
        <taxon>Amycolatopsis</taxon>
    </lineage>
</organism>
<dbReference type="Pfam" id="PF06386">
    <property type="entry name" value="GvpL_GvpF"/>
    <property type="match status" value="1"/>
</dbReference>
<dbReference type="OrthoDB" id="146444at2"/>
<dbReference type="PATRIC" id="fig|749927.5.peg.8961"/>
<dbReference type="PANTHER" id="PTHR36852">
    <property type="entry name" value="PROTEIN GVPL 2"/>
    <property type="match status" value="1"/>
</dbReference>
<dbReference type="GO" id="GO:0031411">
    <property type="term" value="C:gas vesicle"/>
    <property type="evidence" value="ECO:0007669"/>
    <property type="project" value="UniProtKB-SubCell"/>
</dbReference>
<dbReference type="Proteomes" id="UP000000328">
    <property type="component" value="Chromosome"/>
</dbReference>
<gene>
    <name evidence="4" type="ordered locus">AMED_8632</name>
</gene>
<dbReference type="KEGG" id="amd:AMED_8632"/>
<evidence type="ECO:0000256" key="3">
    <source>
        <dbReference type="ARBA" id="ARBA00035643"/>
    </source>
</evidence>
<evidence type="ECO:0000256" key="1">
    <source>
        <dbReference type="ARBA" id="ARBA00022987"/>
    </source>
</evidence>
<reference evidence="4 5" key="1">
    <citation type="journal article" date="2010" name="Cell Res.">
        <title>Complete genome sequence of the rifamycin SV-producing Amycolatopsis mediterranei U32 revealed its genetic characteristics in phylogeny and metabolism.</title>
        <authorList>
            <person name="Zhao W."/>
            <person name="Zhong Y."/>
            <person name="Yuan H."/>
            <person name="Wang J."/>
            <person name="Zheng H."/>
            <person name="Wang Y."/>
            <person name="Cen X."/>
            <person name="Xu F."/>
            <person name="Bai J."/>
            <person name="Han X."/>
            <person name="Lu G."/>
            <person name="Zhu Y."/>
            <person name="Shao Z."/>
            <person name="Yan H."/>
            <person name="Li C."/>
            <person name="Peng N."/>
            <person name="Zhang Z."/>
            <person name="Zhang Y."/>
            <person name="Lin W."/>
            <person name="Fan Y."/>
            <person name="Qin Z."/>
            <person name="Hu Y."/>
            <person name="Zhu B."/>
            <person name="Wang S."/>
            <person name="Ding X."/>
            <person name="Zhao G.P."/>
        </authorList>
    </citation>
    <scope>NUCLEOTIDE SEQUENCE [LARGE SCALE GENOMIC DNA]</scope>
    <source>
        <strain evidence="5">U-32</strain>
    </source>
</reference>
<dbReference type="InterPro" id="IPR009430">
    <property type="entry name" value="GvpL/GvpF"/>
</dbReference>
<dbReference type="GO" id="GO:0031412">
    <property type="term" value="P:gas vesicle organization"/>
    <property type="evidence" value="ECO:0007669"/>
    <property type="project" value="InterPro"/>
</dbReference>
<dbReference type="HOGENOM" id="CLU_065736_0_0_11"/>
<evidence type="ECO:0000313" key="4">
    <source>
        <dbReference type="EMBL" id="ADJ50327.1"/>
    </source>
</evidence>
<dbReference type="PANTHER" id="PTHR36852:SF1">
    <property type="entry name" value="PROTEIN GVPL 2"/>
    <property type="match status" value="1"/>
</dbReference>
<comment type="subcellular location">
    <subcellularLocation>
        <location evidence="2">Gas vesicle</location>
    </subcellularLocation>
</comment>
<sequence>MSTGNWLCAYAITRNRPSSLDIGPVPRLIGYRDLGVVVSEVAPARFDRIDTLDPVDGTLAELAREHDAVVRAVFRSEPVLPLRFGTVLDGEDAARRLLEAGYDQARDCLDEVAGHREWGVRIRHTEPAATTRPDATGLTGTQYLVRRRERLKAIQRAREDVAGAAGRLEKALRRHAADSLERARSHGVLANTAYLVETGREAAFHAEVEWFARELSAAGATVETSGPWPPYSFTDVELGATANG</sequence>
<accession>A0A0H3DJF4</accession>
<evidence type="ECO:0000256" key="2">
    <source>
        <dbReference type="ARBA" id="ARBA00035108"/>
    </source>
</evidence>
<keyword evidence="1" id="KW-0304">Gas vesicle</keyword>
<dbReference type="RefSeq" id="WP_013230355.1">
    <property type="nucleotide sequence ID" value="NC_014318.1"/>
</dbReference>
<name>A0A0H3DJF4_AMYMU</name>
<dbReference type="EMBL" id="CP002000">
    <property type="protein sequence ID" value="ADJ50327.1"/>
    <property type="molecule type" value="Genomic_DNA"/>
</dbReference>
<evidence type="ECO:0000313" key="5">
    <source>
        <dbReference type="Proteomes" id="UP000000328"/>
    </source>
</evidence>